<keyword evidence="2" id="KW-1185">Reference proteome</keyword>
<evidence type="ECO:0000313" key="1">
    <source>
        <dbReference type="EMBL" id="KAH0748601.1"/>
    </source>
</evidence>
<gene>
    <name evidence="1" type="ORF">KY290_027833</name>
</gene>
<accession>A0ABQ7UG54</accession>
<organism evidence="1 2">
    <name type="scientific">Solanum tuberosum</name>
    <name type="common">Potato</name>
    <dbReference type="NCBI Taxonomy" id="4113"/>
    <lineage>
        <taxon>Eukaryota</taxon>
        <taxon>Viridiplantae</taxon>
        <taxon>Streptophyta</taxon>
        <taxon>Embryophyta</taxon>
        <taxon>Tracheophyta</taxon>
        <taxon>Spermatophyta</taxon>
        <taxon>Magnoliopsida</taxon>
        <taxon>eudicotyledons</taxon>
        <taxon>Gunneridae</taxon>
        <taxon>Pentapetalae</taxon>
        <taxon>asterids</taxon>
        <taxon>lamiids</taxon>
        <taxon>Solanales</taxon>
        <taxon>Solanaceae</taxon>
        <taxon>Solanoideae</taxon>
        <taxon>Solaneae</taxon>
        <taxon>Solanum</taxon>
    </lineage>
</organism>
<dbReference type="Proteomes" id="UP000826656">
    <property type="component" value="Unassembled WGS sequence"/>
</dbReference>
<comment type="caution">
    <text evidence="1">The sequence shown here is derived from an EMBL/GenBank/DDBJ whole genome shotgun (WGS) entry which is preliminary data.</text>
</comment>
<reference evidence="1 2" key="1">
    <citation type="journal article" date="2021" name="bioRxiv">
        <title>Chromosome-scale and haplotype-resolved genome assembly of a tetraploid potato cultivar.</title>
        <authorList>
            <person name="Sun H."/>
            <person name="Jiao W.-B."/>
            <person name="Krause K."/>
            <person name="Campoy J.A."/>
            <person name="Goel M."/>
            <person name="Folz-Donahue K."/>
            <person name="Kukat C."/>
            <person name="Huettel B."/>
            <person name="Schneeberger K."/>
        </authorList>
    </citation>
    <scope>NUCLEOTIDE SEQUENCE [LARGE SCALE GENOMIC DNA]</scope>
    <source>
        <strain evidence="1">SolTubOtavaFocal</strain>
        <tissue evidence="1">Leaves</tissue>
    </source>
</reference>
<sequence length="158" mass="17298">MCFHAFEAIPHLRHQVTAKEDVSSPRILRWLTTKNVKNPPNPFNPLDNAVVHPWLVPTEKELQMLFLISLVLVETLFDPIVDRVKRNLVGATTIQRARVDDDLVVFNENMVDTTVRVGVNIGVGVDVGGGICVGAGIGGQSVGDTSCSRCSGFLCEKF</sequence>
<protein>
    <submittedName>
        <fullName evidence="1">Uncharacterized protein</fullName>
    </submittedName>
</protein>
<name>A0ABQ7UG54_SOLTU</name>
<proteinExistence type="predicted"/>
<dbReference type="EMBL" id="JAIVGD010000019">
    <property type="protein sequence ID" value="KAH0748601.1"/>
    <property type="molecule type" value="Genomic_DNA"/>
</dbReference>
<evidence type="ECO:0000313" key="2">
    <source>
        <dbReference type="Proteomes" id="UP000826656"/>
    </source>
</evidence>